<protein>
    <submittedName>
        <fullName evidence="1">Uncharacterized protein</fullName>
    </submittedName>
</protein>
<sequence length="82" mass="9165">MPLRRAAIRPSDRVIPVKNAEDGVANNPDWHFADPHIPCPSPELLLSEVGKRDWQPCARLSKYLTHQVSCNMLKSLMSASIS</sequence>
<name>Q166Y7_ROSDO</name>
<accession>Q166Y7</accession>
<organism evidence="1 2">
    <name type="scientific">Roseobacter denitrificans (strain ATCC 33942 / OCh 114)</name>
    <name type="common">Erythrobacter sp. (strain OCh 114)</name>
    <name type="synonym">Roseobacter denitrificans</name>
    <dbReference type="NCBI Taxonomy" id="375451"/>
    <lineage>
        <taxon>Bacteria</taxon>
        <taxon>Pseudomonadati</taxon>
        <taxon>Pseudomonadota</taxon>
        <taxon>Alphaproteobacteria</taxon>
        <taxon>Rhodobacterales</taxon>
        <taxon>Roseobacteraceae</taxon>
        <taxon>Roseobacter</taxon>
    </lineage>
</organism>
<keyword evidence="2" id="KW-1185">Reference proteome</keyword>
<reference evidence="1 2" key="1">
    <citation type="journal article" date="2007" name="J. Bacteriol.">
        <title>The complete genome sequence of Roseobacter denitrificans reveals a mixotrophic rather than photosynthetic metabolism.</title>
        <authorList>
            <person name="Swingley W.D."/>
            <person name="Sadekar S."/>
            <person name="Mastrian S.D."/>
            <person name="Matthies H.J."/>
            <person name="Hao J."/>
            <person name="Ramos H."/>
            <person name="Acharya C.R."/>
            <person name="Conrad A.L."/>
            <person name="Taylor H.L."/>
            <person name="Dejesa L.C."/>
            <person name="Shah M.K."/>
            <person name="O'huallachain M.E."/>
            <person name="Lince M.T."/>
            <person name="Blankenship R.E."/>
            <person name="Beatty J.T."/>
            <person name="Touchman J.W."/>
        </authorList>
    </citation>
    <scope>NUCLEOTIDE SEQUENCE [LARGE SCALE GENOMIC DNA]</scope>
    <source>
        <strain evidence="2">ATCC 33942 / OCh 114</strain>
    </source>
</reference>
<dbReference type="STRING" id="375451.RD1_2386"/>
<dbReference type="EMBL" id="CP000362">
    <property type="protein sequence ID" value="ABG31956.1"/>
    <property type="molecule type" value="Genomic_DNA"/>
</dbReference>
<dbReference type="KEGG" id="rde:RD1_2386"/>
<dbReference type="AlphaFoldDB" id="Q166Y7"/>
<dbReference type="HOGENOM" id="CLU_2556134_0_0_5"/>
<evidence type="ECO:0000313" key="1">
    <source>
        <dbReference type="EMBL" id="ABG31956.1"/>
    </source>
</evidence>
<proteinExistence type="predicted"/>
<gene>
    <name evidence="1" type="ordered locus">RD1_2386</name>
</gene>
<evidence type="ECO:0000313" key="2">
    <source>
        <dbReference type="Proteomes" id="UP000007029"/>
    </source>
</evidence>
<dbReference type="Proteomes" id="UP000007029">
    <property type="component" value="Chromosome"/>
</dbReference>